<reference evidence="1 2" key="1">
    <citation type="submission" date="2020-08" db="EMBL/GenBank/DDBJ databases">
        <title>Genomic Encyclopedia of Type Strains, Phase IV (KMG-IV): sequencing the most valuable type-strain genomes for metagenomic binning, comparative biology and taxonomic classification.</title>
        <authorList>
            <person name="Goeker M."/>
        </authorList>
    </citation>
    <scope>NUCLEOTIDE SEQUENCE [LARGE SCALE GENOMIC DNA]</scope>
    <source>
        <strain evidence="1 2">DSM 29854</strain>
    </source>
</reference>
<evidence type="ECO:0000313" key="2">
    <source>
        <dbReference type="Proteomes" id="UP000563094"/>
    </source>
</evidence>
<proteinExistence type="predicted"/>
<dbReference type="InterPro" id="IPR035093">
    <property type="entry name" value="RelE/ParE_toxin_dom_sf"/>
</dbReference>
<comment type="caution">
    <text evidence="1">The sequence shown here is derived from an EMBL/GenBank/DDBJ whole genome shotgun (WGS) entry which is preliminary data.</text>
</comment>
<organism evidence="1 2">
    <name type="scientific">Rufibacter quisquiliarum</name>
    <dbReference type="NCBI Taxonomy" id="1549639"/>
    <lineage>
        <taxon>Bacteria</taxon>
        <taxon>Pseudomonadati</taxon>
        <taxon>Bacteroidota</taxon>
        <taxon>Cytophagia</taxon>
        <taxon>Cytophagales</taxon>
        <taxon>Hymenobacteraceae</taxon>
        <taxon>Rufibacter</taxon>
    </lineage>
</organism>
<accession>A0A839GMA5</accession>
<protein>
    <submittedName>
        <fullName evidence="1">Proteic killer suppression protein</fullName>
    </submittedName>
</protein>
<dbReference type="SUPFAM" id="SSF143011">
    <property type="entry name" value="RelE-like"/>
    <property type="match status" value="1"/>
</dbReference>
<dbReference type="RefSeq" id="WP_182511883.1">
    <property type="nucleotide sequence ID" value="NZ_JACJIQ010000002.1"/>
</dbReference>
<dbReference type="Gene3D" id="3.30.2310.20">
    <property type="entry name" value="RelE-like"/>
    <property type="match status" value="1"/>
</dbReference>
<keyword evidence="2" id="KW-1185">Reference proteome</keyword>
<dbReference type="EMBL" id="JACJIQ010000002">
    <property type="protein sequence ID" value="MBA9076106.1"/>
    <property type="molecule type" value="Genomic_DNA"/>
</dbReference>
<dbReference type="Proteomes" id="UP000563094">
    <property type="component" value="Unassembled WGS sequence"/>
</dbReference>
<gene>
    <name evidence="1" type="ORF">FHS90_000808</name>
</gene>
<evidence type="ECO:0000313" key="1">
    <source>
        <dbReference type="EMBL" id="MBA9076106.1"/>
    </source>
</evidence>
<dbReference type="AlphaFoldDB" id="A0A839GMA5"/>
<sequence>MEIIFNDDELCSLYEGKKIKNKEYQSNPQLVKQFIKTVKLMQSVSRVEQLTQFYTLNYHKLGGKLDGLSTVYVNKQYRILFTEVPEEEPPHIVRIVKIEELSKHYQ</sequence>
<name>A0A839GMA5_9BACT</name>